<comment type="caution">
    <text evidence="1">The sequence shown here is derived from an EMBL/GenBank/DDBJ whole genome shotgun (WGS) entry which is preliminary data.</text>
</comment>
<gene>
    <name evidence="1" type="ORF">H9704_12270</name>
</gene>
<reference evidence="1" key="1">
    <citation type="journal article" date="2021" name="PeerJ">
        <title>Extensive microbial diversity within the chicken gut microbiome revealed by metagenomics and culture.</title>
        <authorList>
            <person name="Gilroy R."/>
            <person name="Ravi A."/>
            <person name="Getino M."/>
            <person name="Pursley I."/>
            <person name="Horton D.L."/>
            <person name="Alikhan N.F."/>
            <person name="Baker D."/>
            <person name="Gharbi K."/>
            <person name="Hall N."/>
            <person name="Watson M."/>
            <person name="Adriaenssens E.M."/>
            <person name="Foster-Nyarko E."/>
            <person name="Jarju S."/>
            <person name="Secka A."/>
            <person name="Antonio M."/>
            <person name="Oren A."/>
            <person name="Chaudhuri R.R."/>
            <person name="La Ragione R."/>
            <person name="Hildebrand F."/>
            <person name="Pallen M.J."/>
        </authorList>
    </citation>
    <scope>NUCLEOTIDE SEQUENCE</scope>
    <source>
        <strain evidence="1">CHK180-15479</strain>
    </source>
</reference>
<accession>A0A9D2SHN7</accession>
<dbReference type="Gene3D" id="3.40.430.10">
    <property type="entry name" value="Dihydrofolate Reductase, subunit A"/>
    <property type="match status" value="1"/>
</dbReference>
<evidence type="ECO:0000313" key="1">
    <source>
        <dbReference type="EMBL" id="HJC06906.1"/>
    </source>
</evidence>
<evidence type="ECO:0000313" key="2">
    <source>
        <dbReference type="Proteomes" id="UP000823910"/>
    </source>
</evidence>
<sequence>MRRNLIDIYHISVIPTILGKGIRLFPDCGQEIKLRLADVKSSNGITELVYQKRDNFE</sequence>
<dbReference type="SUPFAM" id="SSF53597">
    <property type="entry name" value="Dihydrofolate reductase-like"/>
    <property type="match status" value="1"/>
</dbReference>
<organism evidence="1 2">
    <name type="scientific">Candidatus Enterocloster excrementipullorum</name>
    <dbReference type="NCBI Taxonomy" id="2838559"/>
    <lineage>
        <taxon>Bacteria</taxon>
        <taxon>Bacillati</taxon>
        <taxon>Bacillota</taxon>
        <taxon>Clostridia</taxon>
        <taxon>Lachnospirales</taxon>
        <taxon>Lachnospiraceae</taxon>
        <taxon>Enterocloster</taxon>
    </lineage>
</organism>
<reference evidence="1" key="2">
    <citation type="submission" date="2021-04" db="EMBL/GenBank/DDBJ databases">
        <authorList>
            <person name="Gilroy R."/>
        </authorList>
    </citation>
    <scope>NUCLEOTIDE SEQUENCE</scope>
    <source>
        <strain evidence="1">CHK180-15479</strain>
    </source>
</reference>
<dbReference type="AlphaFoldDB" id="A0A9D2SHN7"/>
<name>A0A9D2SHN7_9FIRM</name>
<proteinExistence type="predicted"/>
<protein>
    <submittedName>
        <fullName evidence="1">Dihydrofolate reductase family protein</fullName>
    </submittedName>
</protein>
<dbReference type="Proteomes" id="UP000823910">
    <property type="component" value="Unassembled WGS sequence"/>
</dbReference>
<dbReference type="EMBL" id="DWWT01000065">
    <property type="protein sequence ID" value="HJC06906.1"/>
    <property type="molecule type" value="Genomic_DNA"/>
</dbReference>
<dbReference type="InterPro" id="IPR024072">
    <property type="entry name" value="DHFR-like_dom_sf"/>
</dbReference>